<evidence type="ECO:0000256" key="1">
    <source>
        <dbReference type="SAM" id="MobiDB-lite"/>
    </source>
</evidence>
<dbReference type="Proteomes" id="UP001165652">
    <property type="component" value="Unassembled WGS sequence"/>
</dbReference>
<reference evidence="3" key="2">
    <citation type="submission" date="2023-02" db="EMBL/GenBank/DDBJ databases">
        <authorList>
            <person name="Rayyan A."/>
            <person name="Meyer T."/>
            <person name="Kyndt J.A."/>
        </authorList>
    </citation>
    <scope>NUCLEOTIDE SEQUENCE</scope>
    <source>
        <strain evidence="3">DSM 9987</strain>
    </source>
</reference>
<feature type="compositionally biased region" description="Basic and acidic residues" evidence="1">
    <location>
        <begin position="23"/>
        <end position="79"/>
    </location>
</feature>
<comment type="caution">
    <text evidence="3">The sequence shown here is derived from an EMBL/GenBank/DDBJ whole genome shotgun (WGS) entry which is preliminary data.</text>
</comment>
<dbReference type="Pfam" id="PF05036">
    <property type="entry name" value="SPOR"/>
    <property type="match status" value="1"/>
</dbReference>
<gene>
    <name evidence="3" type="ORF">PQJ73_29715</name>
</gene>
<protein>
    <submittedName>
        <fullName evidence="3">SPOR domain-containing protein</fullName>
    </submittedName>
</protein>
<organism evidence="3 4">
    <name type="scientific">Rhodoplanes tepidamans</name>
    <name type="common">Rhodoplanes cryptolactis</name>
    <dbReference type="NCBI Taxonomy" id="200616"/>
    <lineage>
        <taxon>Bacteria</taxon>
        <taxon>Pseudomonadati</taxon>
        <taxon>Pseudomonadota</taxon>
        <taxon>Alphaproteobacteria</taxon>
        <taxon>Hyphomicrobiales</taxon>
        <taxon>Nitrobacteraceae</taxon>
        <taxon>Rhodoplanes</taxon>
    </lineage>
</organism>
<keyword evidence="4" id="KW-1185">Reference proteome</keyword>
<feature type="domain" description="SPOR" evidence="2">
    <location>
        <begin position="503"/>
        <end position="588"/>
    </location>
</feature>
<feature type="compositionally biased region" description="Low complexity" evidence="1">
    <location>
        <begin position="453"/>
        <end position="486"/>
    </location>
</feature>
<reference evidence="3" key="1">
    <citation type="journal article" date="2023" name="Microbiol Resour">
        <title>Genome Sequences of Rhodoplanes serenus and Two Thermotolerant Strains, Rhodoplanes tepidamans and 'Rhodoplanes cryptolactis,' Further Refine the Genus.</title>
        <authorList>
            <person name="Rayyan A.A."/>
            <person name="Kyndt J.A."/>
        </authorList>
    </citation>
    <scope>NUCLEOTIDE SEQUENCE</scope>
    <source>
        <strain evidence="3">DSM 9987</strain>
    </source>
</reference>
<dbReference type="PROSITE" id="PS51724">
    <property type="entry name" value="SPOR"/>
    <property type="match status" value="1"/>
</dbReference>
<dbReference type="EMBL" id="JAQQLI010000097">
    <property type="protein sequence ID" value="MDC7789876.1"/>
    <property type="molecule type" value="Genomic_DNA"/>
</dbReference>
<feature type="region of interest" description="Disordered" evidence="1">
    <location>
        <begin position="443"/>
        <end position="501"/>
    </location>
</feature>
<name>A0ABT5JKK9_RHOTP</name>
<evidence type="ECO:0000313" key="3">
    <source>
        <dbReference type="EMBL" id="MDC7789876.1"/>
    </source>
</evidence>
<accession>A0ABT5JKK9</accession>
<dbReference type="SUPFAM" id="SSF110997">
    <property type="entry name" value="Sporulation related repeat"/>
    <property type="match status" value="1"/>
</dbReference>
<feature type="compositionally biased region" description="Basic and acidic residues" evidence="1">
    <location>
        <begin position="119"/>
        <end position="130"/>
    </location>
</feature>
<evidence type="ECO:0000259" key="2">
    <source>
        <dbReference type="PROSITE" id="PS51724"/>
    </source>
</evidence>
<dbReference type="InterPro" id="IPR036680">
    <property type="entry name" value="SPOR-like_sf"/>
</dbReference>
<dbReference type="Gene3D" id="3.30.70.1070">
    <property type="entry name" value="Sporulation related repeat"/>
    <property type="match status" value="1"/>
</dbReference>
<proteinExistence type="predicted"/>
<feature type="region of interest" description="Disordered" evidence="1">
    <location>
        <begin position="1"/>
        <end position="238"/>
    </location>
</feature>
<dbReference type="RefSeq" id="WP_272780697.1">
    <property type="nucleotide sequence ID" value="NZ_JAQQLI010000097.1"/>
</dbReference>
<evidence type="ECO:0000313" key="4">
    <source>
        <dbReference type="Proteomes" id="UP001165652"/>
    </source>
</evidence>
<dbReference type="InterPro" id="IPR007730">
    <property type="entry name" value="SPOR-like_dom"/>
</dbReference>
<sequence length="588" mass="62235">MELARLIGQNDPVAYEPTSRVARMRDGVARDGAPRDGVESRIERGPAPPLRREPAPRLPEARASDLRTTESRAADRYGEPDLGQAPSGYSEPRFGRGAADESSGARGWAPRYAGQSPDSDDRYPDQRYDGYTEPPAPRGAAADPRRIDPPAWLTARAPDVPPEPRPADTGWRAARSRDPVPPPAPETAWEPDQGSAQPGAGRSTYGDPAYHEQGHDAQGYDPQSYRDQGYVDPHGAPLDSRYAAAEPMFPSHAEPLAMRREDALEYDPRYAPAADGAFETGEYYDPERARDPYGTAAEDRYAAGGYAPAAPPKSRGRGFTIAAAIMALAVVGTAGAYGWRSLKGGNVRESGPPVIRADTAPKKIASATQGGDKQIYERVGGQNERLVPREEQPVAIRDAAADATANLPSANLPSANLPPAVAAPATVPSAQPGEPKKIRTVTIRPENESGSRPPAATPVAPAAAAARPAAPSGNAPMSITPQAAPAAPRPAPQTAMLAPQPSPAAAGNYVVQLSAQKTPEEARASFRVMQAKYPSVLSDRQVLVKRKDLGAKGIYYGSQVGPFASREEAIRLCESLKAAGGNCLVQKN</sequence>